<reference evidence="1" key="1">
    <citation type="journal article" date="2023" name="G3 (Bethesda)">
        <title>Whole genome assembly and annotation of the endangered Caribbean coral Acropora cervicornis.</title>
        <authorList>
            <person name="Selwyn J.D."/>
            <person name="Vollmer S.V."/>
        </authorList>
    </citation>
    <scope>NUCLEOTIDE SEQUENCE</scope>
    <source>
        <strain evidence="1">K2</strain>
    </source>
</reference>
<organism evidence="1 2">
    <name type="scientific">Acropora cervicornis</name>
    <name type="common">Staghorn coral</name>
    <dbReference type="NCBI Taxonomy" id="6130"/>
    <lineage>
        <taxon>Eukaryota</taxon>
        <taxon>Metazoa</taxon>
        <taxon>Cnidaria</taxon>
        <taxon>Anthozoa</taxon>
        <taxon>Hexacorallia</taxon>
        <taxon>Scleractinia</taxon>
        <taxon>Astrocoeniina</taxon>
        <taxon>Acroporidae</taxon>
        <taxon>Acropora</taxon>
    </lineage>
</organism>
<proteinExistence type="predicted"/>
<evidence type="ECO:0000313" key="1">
    <source>
        <dbReference type="EMBL" id="KAK2564813.1"/>
    </source>
</evidence>
<sequence>MAREDKENSCSEQPGIVVNLRPWYFVFNLSHNQARCLFYLICSINVKSRFPKQLPGEAMRMSKSYREGLVPTVSWLQSDFLNSPGLPLDSLLPLMVL</sequence>
<dbReference type="Proteomes" id="UP001249851">
    <property type="component" value="Unassembled WGS sequence"/>
</dbReference>
<dbReference type="AlphaFoldDB" id="A0AAD9V855"/>
<evidence type="ECO:0000313" key="2">
    <source>
        <dbReference type="Proteomes" id="UP001249851"/>
    </source>
</evidence>
<keyword evidence="2" id="KW-1185">Reference proteome</keyword>
<accession>A0AAD9V855</accession>
<name>A0AAD9V855_ACRCE</name>
<gene>
    <name evidence="1" type="ORF">P5673_011501</name>
</gene>
<reference evidence="1" key="2">
    <citation type="journal article" date="2023" name="Science">
        <title>Genomic signatures of disease resistance in endangered staghorn corals.</title>
        <authorList>
            <person name="Vollmer S.V."/>
            <person name="Selwyn J.D."/>
            <person name="Despard B.A."/>
            <person name="Roesel C.L."/>
        </authorList>
    </citation>
    <scope>NUCLEOTIDE SEQUENCE</scope>
    <source>
        <strain evidence="1">K2</strain>
    </source>
</reference>
<comment type="caution">
    <text evidence="1">The sequence shown here is derived from an EMBL/GenBank/DDBJ whole genome shotgun (WGS) entry which is preliminary data.</text>
</comment>
<protein>
    <submittedName>
        <fullName evidence="1">Uncharacterized protein</fullName>
    </submittedName>
</protein>
<dbReference type="EMBL" id="JARQWQ010000021">
    <property type="protein sequence ID" value="KAK2564813.1"/>
    <property type="molecule type" value="Genomic_DNA"/>
</dbReference>